<dbReference type="SUPFAM" id="SSF141868">
    <property type="entry name" value="EAL domain-like"/>
    <property type="match status" value="1"/>
</dbReference>
<protein>
    <submittedName>
        <fullName evidence="3">EAL domain-containing protein (Putative c-di-GMP-specific phosphodiesterase class I)</fullName>
    </submittedName>
</protein>
<dbReference type="PANTHER" id="PTHR33121:SF70">
    <property type="entry name" value="SIGNALING PROTEIN YKOW"/>
    <property type="match status" value="1"/>
</dbReference>
<dbReference type="InterPro" id="IPR035919">
    <property type="entry name" value="EAL_sf"/>
</dbReference>
<gene>
    <name evidence="3" type="ORF">BKA05_002952</name>
</gene>
<dbReference type="CDD" id="cd01948">
    <property type="entry name" value="EAL"/>
    <property type="match status" value="1"/>
</dbReference>
<dbReference type="RefSeq" id="WP_179532127.1">
    <property type="nucleotide sequence ID" value="NZ_BAAAPP010000008.1"/>
</dbReference>
<dbReference type="EMBL" id="JACBZI010000001">
    <property type="protein sequence ID" value="NYI11437.1"/>
    <property type="molecule type" value="Genomic_DNA"/>
</dbReference>
<dbReference type="InterPro" id="IPR001633">
    <property type="entry name" value="EAL_dom"/>
</dbReference>
<dbReference type="GO" id="GO:0071111">
    <property type="term" value="F:cyclic-guanylate-specific phosphodiesterase activity"/>
    <property type="evidence" value="ECO:0007669"/>
    <property type="project" value="InterPro"/>
</dbReference>
<dbReference type="SMART" id="SM00052">
    <property type="entry name" value="EAL"/>
    <property type="match status" value="1"/>
</dbReference>
<accession>A0A7Z0C4L9</accession>
<comment type="caution">
    <text evidence="3">The sequence shown here is derived from an EMBL/GenBank/DDBJ whole genome shotgun (WGS) entry which is preliminary data.</text>
</comment>
<dbReference type="PANTHER" id="PTHR33121">
    <property type="entry name" value="CYCLIC DI-GMP PHOSPHODIESTERASE PDEF"/>
    <property type="match status" value="1"/>
</dbReference>
<evidence type="ECO:0000313" key="4">
    <source>
        <dbReference type="Proteomes" id="UP000537326"/>
    </source>
</evidence>
<reference evidence="3 4" key="1">
    <citation type="submission" date="2020-07" db="EMBL/GenBank/DDBJ databases">
        <title>Sequencing the genomes of 1000 actinobacteria strains.</title>
        <authorList>
            <person name="Klenk H.-P."/>
        </authorList>
    </citation>
    <scope>NUCLEOTIDE SEQUENCE [LARGE SCALE GENOMIC DNA]</scope>
    <source>
        <strain evidence="3 4">DSM 18248</strain>
    </source>
</reference>
<name>A0A7Z0C4L9_9ACTN</name>
<evidence type="ECO:0000259" key="2">
    <source>
        <dbReference type="PROSITE" id="PS50883"/>
    </source>
</evidence>
<dbReference type="Gene3D" id="3.20.20.450">
    <property type="entry name" value="EAL domain"/>
    <property type="match status" value="1"/>
</dbReference>
<feature type="region of interest" description="Disordered" evidence="1">
    <location>
        <begin position="1"/>
        <end position="26"/>
    </location>
</feature>
<dbReference type="Proteomes" id="UP000537326">
    <property type="component" value="Unassembled WGS sequence"/>
</dbReference>
<dbReference type="Pfam" id="PF00563">
    <property type="entry name" value="EAL"/>
    <property type="match status" value="1"/>
</dbReference>
<dbReference type="PROSITE" id="PS50883">
    <property type="entry name" value="EAL"/>
    <property type="match status" value="1"/>
</dbReference>
<evidence type="ECO:0000313" key="3">
    <source>
        <dbReference type="EMBL" id="NYI11437.1"/>
    </source>
</evidence>
<sequence>MPFSPSQPAAVVPLPRPHDGAVTLPGHGRTLLRQVRRAQEEAARRGRTSVLVALSVGNATEIADVLGAEVLGTVTSVLAQRMLTLGHEVHLLAVSPLGGALAAVVCDRPERSAVGEALQEVCQGFVTTTHARVWPVVTIGLRGLDGDPPQQALEDVRQTVFDTDRRSPGGVRWHDPTSAEHPAVRALSLTGDLAETLTDPDTQLSLAYQPVRDLRTGRVTAVEALLRWRHPQRGMVTPTDAIGVAEASGLIHPLGQWVLDRALRQASAWWRSHRFVTVHVNVSPVELRSPSYATAVARALSRHDLPPTALLLELTETDLMIGDREVRATLDELRALGVRLGIDDFGAGWSSIGQLLDLPVDTVKVDRSLVSRIDDSPADLDLLRAVLGLLDTAPVEVVVEGVENETQAAVLRTLGVRLVQGYHLGRPVPAHELNLGGGVGPVGRVG</sequence>
<keyword evidence="4" id="KW-1185">Reference proteome</keyword>
<dbReference type="InterPro" id="IPR050706">
    <property type="entry name" value="Cyclic-di-GMP_PDE-like"/>
</dbReference>
<feature type="domain" description="EAL" evidence="2">
    <location>
        <begin position="186"/>
        <end position="441"/>
    </location>
</feature>
<evidence type="ECO:0000256" key="1">
    <source>
        <dbReference type="SAM" id="MobiDB-lite"/>
    </source>
</evidence>
<organism evidence="3 4">
    <name type="scientific">Nocardioides marinus</name>
    <dbReference type="NCBI Taxonomy" id="374514"/>
    <lineage>
        <taxon>Bacteria</taxon>
        <taxon>Bacillati</taxon>
        <taxon>Actinomycetota</taxon>
        <taxon>Actinomycetes</taxon>
        <taxon>Propionibacteriales</taxon>
        <taxon>Nocardioidaceae</taxon>
        <taxon>Nocardioides</taxon>
    </lineage>
</organism>
<dbReference type="AlphaFoldDB" id="A0A7Z0C4L9"/>
<proteinExistence type="predicted"/>